<proteinExistence type="predicted"/>
<dbReference type="Pfam" id="PF03060">
    <property type="entry name" value="NMO"/>
    <property type="match status" value="1"/>
</dbReference>
<dbReference type="AlphaFoldDB" id="A0A3N1ZS65"/>
<dbReference type="PANTHER" id="PTHR42747:SF3">
    <property type="entry name" value="NITRONATE MONOOXYGENASE-RELATED"/>
    <property type="match status" value="1"/>
</dbReference>
<gene>
    <name evidence="2" type="ORF">EDD41_0045</name>
</gene>
<feature type="region of interest" description="Disordered" evidence="1">
    <location>
        <begin position="138"/>
        <end position="217"/>
    </location>
</feature>
<evidence type="ECO:0000256" key="1">
    <source>
        <dbReference type="SAM" id="MobiDB-lite"/>
    </source>
</evidence>
<dbReference type="Proteomes" id="UP000275749">
    <property type="component" value="Unassembled WGS sequence"/>
</dbReference>
<evidence type="ECO:0000313" key="3">
    <source>
        <dbReference type="Proteomes" id="UP000275749"/>
    </source>
</evidence>
<sequence>MFQLSDLARRIIVAPMAGGASTPELVAAASAAGGMGFLAAGHKDVVTVEDQVKAVRALDHGPFGVNLFVPDAEPADLEAARRYRDQLAPLAERYGIELPEPRQDDDGWSQKVEALLDLEVPAVSFTFGPAGATCRRAPRLTSWPGSPAEARRPHRLGRAIPATSPIRAGRIQPKPSSKPGSTPPAADAADATPAGTPACVASRKSSETTPAPSMVRR</sequence>
<dbReference type="Gene3D" id="3.20.20.70">
    <property type="entry name" value="Aldolase class I"/>
    <property type="match status" value="1"/>
</dbReference>
<dbReference type="InterPro" id="IPR013785">
    <property type="entry name" value="Aldolase_TIM"/>
</dbReference>
<name>A0A3N1ZS65_9ACTN</name>
<dbReference type="PANTHER" id="PTHR42747">
    <property type="entry name" value="NITRONATE MONOOXYGENASE-RELATED"/>
    <property type="match status" value="1"/>
</dbReference>
<keyword evidence="2" id="KW-0560">Oxidoreductase</keyword>
<dbReference type="GO" id="GO:0018580">
    <property type="term" value="F:nitronate monooxygenase activity"/>
    <property type="evidence" value="ECO:0007669"/>
    <property type="project" value="TreeGrafter"/>
</dbReference>
<comment type="caution">
    <text evidence="2">The sequence shown here is derived from an EMBL/GenBank/DDBJ whole genome shotgun (WGS) entry which is preliminary data.</text>
</comment>
<reference evidence="2 3" key="1">
    <citation type="submission" date="2018-11" db="EMBL/GenBank/DDBJ databases">
        <title>Sequencing the genomes of 1000 actinobacteria strains.</title>
        <authorList>
            <person name="Klenk H.-P."/>
        </authorList>
    </citation>
    <scope>NUCLEOTIDE SEQUENCE [LARGE SCALE GENOMIC DNA]</scope>
    <source>
        <strain evidence="2 3">DSM 10546</strain>
    </source>
</reference>
<accession>A0A3N1ZS65</accession>
<keyword evidence="2" id="KW-0503">Monooxygenase</keyword>
<dbReference type="SUPFAM" id="SSF51412">
    <property type="entry name" value="Inosine monophosphate dehydrogenase (IMPDH)"/>
    <property type="match status" value="1"/>
</dbReference>
<evidence type="ECO:0000313" key="2">
    <source>
        <dbReference type="EMBL" id="ROR52932.1"/>
    </source>
</evidence>
<protein>
    <submittedName>
        <fullName evidence="2">Nitronate monooxygenase</fullName>
    </submittedName>
</protein>
<organism evidence="2 3">
    <name type="scientific">Luteococcus japonicus</name>
    <dbReference type="NCBI Taxonomy" id="33984"/>
    <lineage>
        <taxon>Bacteria</taxon>
        <taxon>Bacillati</taxon>
        <taxon>Actinomycetota</taxon>
        <taxon>Actinomycetes</taxon>
        <taxon>Propionibacteriales</taxon>
        <taxon>Propionibacteriaceae</taxon>
        <taxon>Luteococcus</taxon>
    </lineage>
</organism>
<feature type="compositionally biased region" description="Low complexity" evidence="1">
    <location>
        <begin position="173"/>
        <end position="198"/>
    </location>
</feature>
<dbReference type="EMBL" id="RKHG01000001">
    <property type="protein sequence ID" value="ROR52932.1"/>
    <property type="molecule type" value="Genomic_DNA"/>
</dbReference>